<sequence>MLAFSIYIIALLATVICLTQKRAALTLKTLRIIAKPVLDFTEAVDKRLLIAMLQQGDRFTKPLVITFDKRQVVLRGHNNVGVKLRILSEQTPDHRQLQAIDRRRERQQLFKLHILFRQMQTVGKGRKVAQRLNERHVLIVLYRADPVQPGTPYLNLFQEPLIGLRLTTIAVHHNLLRQAATVRTKHRVQAKHRASMRRQHRLQGAIFDRCKVNQDAIFRQRWKLADDLLRHVDRHADDNHPRIGHQRWRVFPVLFFQNANLITRKRQHFFKQTPHLARTTHNNHRAQGRTEGFEALIVFAGIGFPHYATQDILNQIRRDAQRLGLFAPRSQHGCLTLRDVNRQAVFAFYLTHFGNQSHTARQQVQQRLIHFINLIA</sequence>
<protein>
    <submittedName>
        <fullName evidence="1">Uncharacterized protein</fullName>
    </submittedName>
</protein>
<dbReference type="Proteomes" id="UP000007838">
    <property type="component" value="Chromosome"/>
</dbReference>
<reference evidence="1 2" key="1">
    <citation type="journal article" date="2011" name="Stand. Genomic Sci.">
        <title>Complete genome of the onion pathogen Enterobacter cloacae EcWSU1.</title>
        <authorList>
            <person name="Humann J.L."/>
            <person name="Wildung M."/>
            <person name="Cheng C.H."/>
            <person name="Lee T."/>
            <person name="Stewart J.E."/>
            <person name="Drew J.C."/>
            <person name="Triplett E.W."/>
            <person name="Main D."/>
            <person name="Schroeder B.K."/>
        </authorList>
    </citation>
    <scope>NUCLEOTIDE SEQUENCE [LARGE SCALE GENOMIC DNA]</scope>
    <source>
        <strain evidence="1 2">EcWSU1</strain>
    </source>
</reference>
<organism evidence="1 2">
    <name type="scientific">Enterobacter ludwigii</name>
    <dbReference type="NCBI Taxonomy" id="299767"/>
    <lineage>
        <taxon>Bacteria</taxon>
        <taxon>Pseudomonadati</taxon>
        <taxon>Pseudomonadota</taxon>
        <taxon>Gammaproteobacteria</taxon>
        <taxon>Enterobacterales</taxon>
        <taxon>Enterobacteriaceae</taxon>
        <taxon>Enterobacter</taxon>
        <taxon>Enterobacter cloacae complex</taxon>
    </lineage>
</organism>
<dbReference type="KEGG" id="eec:EcWSU1_03408"/>
<gene>
    <name evidence="1" type="ORF">EcWSU1_03408</name>
</gene>
<evidence type="ECO:0000313" key="1">
    <source>
        <dbReference type="EMBL" id="AEW74836.1"/>
    </source>
</evidence>
<proteinExistence type="predicted"/>
<accession>G8LNV1</accession>
<dbReference type="AlphaFoldDB" id="G8LNV1"/>
<dbReference type="EMBL" id="CP002886">
    <property type="protein sequence ID" value="AEW74836.1"/>
    <property type="molecule type" value="Genomic_DNA"/>
</dbReference>
<name>G8LNV1_9ENTR</name>
<dbReference type="HOGENOM" id="CLU_735164_0_0_6"/>
<evidence type="ECO:0000313" key="2">
    <source>
        <dbReference type="Proteomes" id="UP000007838"/>
    </source>
</evidence>